<evidence type="ECO:0000256" key="3">
    <source>
        <dbReference type="ARBA" id="ARBA00012601"/>
    </source>
</evidence>
<keyword evidence="5" id="KW-0136">Cellulose degradation</keyword>
<keyword evidence="9" id="KW-0732">Signal</keyword>
<keyword evidence="12" id="KW-1185">Reference proteome</keyword>
<evidence type="ECO:0000256" key="6">
    <source>
        <dbReference type="ARBA" id="ARBA00023277"/>
    </source>
</evidence>
<dbReference type="Gene3D" id="2.40.40.10">
    <property type="entry name" value="RlpA-like domain"/>
    <property type="match status" value="1"/>
</dbReference>
<evidence type="ECO:0000256" key="2">
    <source>
        <dbReference type="ARBA" id="ARBA00007793"/>
    </source>
</evidence>
<protein>
    <recommendedName>
        <fullName evidence="3">cellulase</fullName>
        <ecNumber evidence="3">3.2.1.4</ecNumber>
    </recommendedName>
</protein>
<evidence type="ECO:0000313" key="11">
    <source>
        <dbReference type="EMBL" id="KAF2655527.1"/>
    </source>
</evidence>
<feature type="signal peptide" evidence="9">
    <location>
        <begin position="1"/>
        <end position="22"/>
    </location>
</feature>
<feature type="chain" id="PRO_5025675780" description="cellulase" evidence="9">
    <location>
        <begin position="23"/>
        <end position="272"/>
    </location>
</feature>
<gene>
    <name evidence="11" type="ORF">K491DRAFT_598720</name>
</gene>
<dbReference type="Proteomes" id="UP000799324">
    <property type="component" value="Unassembled WGS sequence"/>
</dbReference>
<dbReference type="InterPro" id="IPR036908">
    <property type="entry name" value="RlpA-like_sf"/>
</dbReference>
<evidence type="ECO:0000256" key="9">
    <source>
        <dbReference type="SAM" id="SignalP"/>
    </source>
</evidence>
<accession>A0A6A6T897</accession>
<dbReference type="EMBL" id="MU004348">
    <property type="protein sequence ID" value="KAF2655527.1"/>
    <property type="molecule type" value="Genomic_DNA"/>
</dbReference>
<organism evidence="11 12">
    <name type="scientific">Lophiostoma macrostomum CBS 122681</name>
    <dbReference type="NCBI Taxonomy" id="1314788"/>
    <lineage>
        <taxon>Eukaryota</taxon>
        <taxon>Fungi</taxon>
        <taxon>Dikarya</taxon>
        <taxon>Ascomycota</taxon>
        <taxon>Pezizomycotina</taxon>
        <taxon>Dothideomycetes</taxon>
        <taxon>Pleosporomycetidae</taxon>
        <taxon>Pleosporales</taxon>
        <taxon>Lophiostomataceae</taxon>
        <taxon>Lophiostoma</taxon>
    </lineage>
</organism>
<dbReference type="PANTHER" id="PTHR39730:SF1">
    <property type="entry name" value="ENDOGLUCANASE 1"/>
    <property type="match status" value="1"/>
</dbReference>
<dbReference type="GO" id="GO:0008810">
    <property type="term" value="F:cellulase activity"/>
    <property type="evidence" value="ECO:0007669"/>
    <property type="project" value="UniProtKB-EC"/>
</dbReference>
<evidence type="ECO:0000256" key="1">
    <source>
        <dbReference type="ARBA" id="ARBA00000966"/>
    </source>
</evidence>
<dbReference type="SUPFAM" id="SSF50685">
    <property type="entry name" value="Barwin-like endoglucanases"/>
    <property type="match status" value="1"/>
</dbReference>
<sequence length="272" mass="29359">MTLSYLRNLLFLLDLFVVLVHSEDLNATGEAITTRFWDCCKPSCSWTGKASFSHPVDTCNATDDPIADFVTGTGCGTGGSAYTCSNQHPWSVNDTLSYGYAGIFLLNHPDTEAFWCCSCYQLDFTSDPLKGKSMIVQASNTAFDINTANRFSLAIPGGNTTSHDGCAKQYGVQESVFGQTNSGVASVDDCDNLPDNLQDSCRWRFDWFKDALYPTVNFKRVVCPTDLTDKTGCIRTDEKAFADGQTSAASAPSSTSPLFAGLAAVLACLVLV</sequence>
<keyword evidence="6" id="KW-0119">Carbohydrate metabolism</keyword>
<dbReference type="Pfam" id="PF02015">
    <property type="entry name" value="Glyco_hydro_45"/>
    <property type="match status" value="1"/>
</dbReference>
<evidence type="ECO:0000313" key="12">
    <source>
        <dbReference type="Proteomes" id="UP000799324"/>
    </source>
</evidence>
<dbReference type="PANTHER" id="PTHR39730">
    <property type="entry name" value="ENDOGLUCANASE 1"/>
    <property type="match status" value="1"/>
</dbReference>
<dbReference type="AlphaFoldDB" id="A0A6A6T897"/>
<dbReference type="InterPro" id="IPR000334">
    <property type="entry name" value="Glyco_hydro_45"/>
</dbReference>
<dbReference type="GO" id="GO:0030245">
    <property type="term" value="P:cellulose catabolic process"/>
    <property type="evidence" value="ECO:0007669"/>
    <property type="project" value="UniProtKB-KW"/>
</dbReference>
<dbReference type="EC" id="3.2.1.4" evidence="3"/>
<reference evidence="11" key="1">
    <citation type="journal article" date="2020" name="Stud. Mycol.">
        <title>101 Dothideomycetes genomes: a test case for predicting lifestyles and emergence of pathogens.</title>
        <authorList>
            <person name="Haridas S."/>
            <person name="Albert R."/>
            <person name="Binder M."/>
            <person name="Bloem J."/>
            <person name="Labutti K."/>
            <person name="Salamov A."/>
            <person name="Andreopoulos B."/>
            <person name="Baker S."/>
            <person name="Barry K."/>
            <person name="Bills G."/>
            <person name="Bluhm B."/>
            <person name="Cannon C."/>
            <person name="Castanera R."/>
            <person name="Culley D."/>
            <person name="Daum C."/>
            <person name="Ezra D."/>
            <person name="Gonzalez J."/>
            <person name="Henrissat B."/>
            <person name="Kuo A."/>
            <person name="Liang C."/>
            <person name="Lipzen A."/>
            <person name="Lutzoni F."/>
            <person name="Magnuson J."/>
            <person name="Mondo S."/>
            <person name="Nolan M."/>
            <person name="Ohm R."/>
            <person name="Pangilinan J."/>
            <person name="Park H.-J."/>
            <person name="Ramirez L."/>
            <person name="Alfaro M."/>
            <person name="Sun H."/>
            <person name="Tritt A."/>
            <person name="Yoshinaga Y."/>
            <person name="Zwiers L.-H."/>
            <person name="Turgeon B."/>
            <person name="Goodwin S."/>
            <person name="Spatafora J."/>
            <person name="Crous P."/>
            <person name="Grigoriev I."/>
        </authorList>
    </citation>
    <scope>NUCLEOTIDE SEQUENCE</scope>
    <source>
        <strain evidence="11">CBS 122681</strain>
    </source>
</reference>
<keyword evidence="8" id="KW-0624">Polysaccharide degradation</keyword>
<evidence type="ECO:0000259" key="10">
    <source>
        <dbReference type="Pfam" id="PF02015"/>
    </source>
</evidence>
<feature type="domain" description="Glycosyl hydrolases family 45 active site" evidence="10">
    <location>
        <begin position="32"/>
        <end position="233"/>
    </location>
</feature>
<keyword evidence="7" id="KW-0326">Glycosidase</keyword>
<comment type="similarity">
    <text evidence="2">Belongs to the glycosyl hydrolase 45 (cellulase K) family.</text>
</comment>
<evidence type="ECO:0000256" key="8">
    <source>
        <dbReference type="ARBA" id="ARBA00023326"/>
    </source>
</evidence>
<name>A0A6A6T897_9PLEO</name>
<keyword evidence="4 11" id="KW-0378">Hydrolase</keyword>
<evidence type="ECO:0000256" key="4">
    <source>
        <dbReference type="ARBA" id="ARBA00022801"/>
    </source>
</evidence>
<evidence type="ECO:0000256" key="5">
    <source>
        <dbReference type="ARBA" id="ARBA00023001"/>
    </source>
</evidence>
<comment type="catalytic activity">
    <reaction evidence="1">
        <text>Endohydrolysis of (1-&gt;4)-beta-D-glucosidic linkages in cellulose, lichenin and cereal beta-D-glucans.</text>
        <dbReference type="EC" id="3.2.1.4"/>
    </reaction>
</comment>
<evidence type="ECO:0000256" key="7">
    <source>
        <dbReference type="ARBA" id="ARBA00023295"/>
    </source>
</evidence>
<proteinExistence type="inferred from homology"/>
<dbReference type="OrthoDB" id="10035502at2759"/>
<dbReference type="InterPro" id="IPR052288">
    <property type="entry name" value="GH45_Enzymes"/>
</dbReference>